<evidence type="ECO:0008006" key="3">
    <source>
        <dbReference type="Google" id="ProtNLM"/>
    </source>
</evidence>
<dbReference type="OrthoDB" id="6950575at2"/>
<dbReference type="SUPFAM" id="SSF52266">
    <property type="entry name" value="SGNH hydrolase"/>
    <property type="match status" value="1"/>
</dbReference>
<protein>
    <recommendedName>
        <fullName evidence="3">GDSL-like lipase/acylhydrolase family protein</fullName>
    </recommendedName>
</protein>
<gene>
    <name evidence="1" type="ORF">EZJ58_4026</name>
</gene>
<accession>A0A4R1NLX8</accession>
<evidence type="ECO:0000313" key="1">
    <source>
        <dbReference type="EMBL" id="TCL05806.1"/>
    </source>
</evidence>
<proteinExistence type="predicted"/>
<dbReference type="InterPro" id="IPR036514">
    <property type="entry name" value="SGNH_hydro_sf"/>
</dbReference>
<evidence type="ECO:0000313" key="2">
    <source>
        <dbReference type="Proteomes" id="UP000294555"/>
    </source>
</evidence>
<keyword evidence="2" id="KW-1185">Reference proteome</keyword>
<dbReference type="Proteomes" id="UP000294555">
    <property type="component" value="Unassembled WGS sequence"/>
</dbReference>
<comment type="caution">
    <text evidence="1">The sequence shown here is derived from an EMBL/GenBank/DDBJ whole genome shotgun (WGS) entry which is preliminary data.</text>
</comment>
<dbReference type="EMBL" id="SJOI01000001">
    <property type="protein sequence ID" value="TCL05806.1"/>
    <property type="molecule type" value="Genomic_DNA"/>
</dbReference>
<dbReference type="Gene3D" id="3.40.50.1110">
    <property type="entry name" value="SGNH hydrolase"/>
    <property type="match status" value="1"/>
</dbReference>
<name>A0A4R1NLX8_9GAMM</name>
<organism evidence="1 2">
    <name type="scientific">Sodalis ligni</name>
    <dbReference type="NCBI Taxonomy" id="2697027"/>
    <lineage>
        <taxon>Bacteria</taxon>
        <taxon>Pseudomonadati</taxon>
        <taxon>Pseudomonadota</taxon>
        <taxon>Gammaproteobacteria</taxon>
        <taxon>Enterobacterales</taxon>
        <taxon>Bruguierivoracaceae</taxon>
        <taxon>Sodalis</taxon>
    </lineage>
</organism>
<dbReference type="GO" id="GO:0016788">
    <property type="term" value="F:hydrolase activity, acting on ester bonds"/>
    <property type="evidence" value="ECO:0007669"/>
    <property type="project" value="UniProtKB-ARBA"/>
</dbReference>
<sequence>MKFKKMSHQEAVNRCYELTPQLREYDEFMYLGVRWLPYTMFFHHRNYTSAIINTDDMGFRLSHSPCGWASTADFPADKPVNIVIGGSTALGTGTTSDASTVSSALSKLTGEVWLNFGGRGYNSVQEAIIFMLNQHRFDKINNIIILSGLNTLTLEGLPDDYTSEYGKYYYSYEFLHYMNRYNEDIKKRANSYASMNESAVKKLIPRLTEKFNHWLDDTEGNPAERVFTDTHMDLAERISRAARSTIDSAAQINQLARKNGARVHYVLQPLSRWSKEIFHETEEEMFYAIDACANNFWRLFEKLATPDLHESYSSQLKQGCLNEDICFFDMNMLMKDSPVLNENIYIDHLHFNDAGYEEMGRIIYEQVI</sequence>
<dbReference type="RefSeq" id="WP_132924693.1">
    <property type="nucleotide sequence ID" value="NZ_SJOI01000001.1"/>
</dbReference>
<reference evidence="1 2" key="1">
    <citation type="submission" date="2019-02" db="EMBL/GenBank/DDBJ databases">
        <title>Investigation of anaerobic lignin degradation for improved lignocellulosic biofuels.</title>
        <authorList>
            <person name="Deangelis K."/>
        </authorList>
    </citation>
    <scope>NUCLEOTIDE SEQUENCE [LARGE SCALE GENOMIC DNA]</scope>
    <source>
        <strain evidence="1 2">159R</strain>
    </source>
</reference>
<dbReference type="AlphaFoldDB" id="A0A4R1NLX8"/>